<dbReference type="PROSITE" id="PS00675">
    <property type="entry name" value="SIGMA54_INTERACT_1"/>
    <property type="match status" value="1"/>
</dbReference>
<dbReference type="Pfam" id="PF00158">
    <property type="entry name" value="Sigma54_activat"/>
    <property type="match status" value="1"/>
</dbReference>
<dbReference type="GO" id="GO:0043565">
    <property type="term" value="F:sequence-specific DNA binding"/>
    <property type="evidence" value="ECO:0007669"/>
    <property type="project" value="InterPro"/>
</dbReference>
<keyword evidence="5" id="KW-0597">Phosphoprotein</keyword>
<dbReference type="SMART" id="SM00448">
    <property type="entry name" value="REC"/>
    <property type="match status" value="1"/>
</dbReference>
<feature type="domain" description="Sigma-54 factor interaction" evidence="6">
    <location>
        <begin position="140"/>
        <end position="367"/>
    </location>
</feature>
<evidence type="ECO:0000259" key="6">
    <source>
        <dbReference type="PROSITE" id="PS50045"/>
    </source>
</evidence>
<dbReference type="InterPro" id="IPR025944">
    <property type="entry name" value="Sigma_54_int_dom_CS"/>
</dbReference>
<evidence type="ECO:0000256" key="1">
    <source>
        <dbReference type="ARBA" id="ARBA00022741"/>
    </source>
</evidence>
<keyword evidence="3" id="KW-0805">Transcription regulation</keyword>
<dbReference type="PROSITE" id="PS00688">
    <property type="entry name" value="SIGMA54_INTERACT_3"/>
    <property type="match status" value="1"/>
</dbReference>
<dbReference type="GO" id="GO:0000160">
    <property type="term" value="P:phosphorelay signal transduction system"/>
    <property type="evidence" value="ECO:0007669"/>
    <property type="project" value="InterPro"/>
</dbReference>
<evidence type="ECO:0000259" key="7">
    <source>
        <dbReference type="PROSITE" id="PS50110"/>
    </source>
</evidence>
<dbReference type="PROSITE" id="PS50110">
    <property type="entry name" value="RESPONSE_REGULATORY"/>
    <property type="match status" value="1"/>
</dbReference>
<dbReference type="InterPro" id="IPR025662">
    <property type="entry name" value="Sigma_54_int_dom_ATP-bd_1"/>
</dbReference>
<dbReference type="SUPFAM" id="SSF52540">
    <property type="entry name" value="P-loop containing nucleoside triphosphate hydrolases"/>
    <property type="match status" value="1"/>
</dbReference>
<dbReference type="Gene3D" id="3.40.50.300">
    <property type="entry name" value="P-loop containing nucleotide triphosphate hydrolases"/>
    <property type="match status" value="1"/>
</dbReference>
<dbReference type="SUPFAM" id="SSF46689">
    <property type="entry name" value="Homeodomain-like"/>
    <property type="match status" value="1"/>
</dbReference>
<protein>
    <submittedName>
        <fullName evidence="8">Two-component system, NtrC family, response regulator</fullName>
    </submittedName>
</protein>
<dbReference type="Gene3D" id="1.10.8.60">
    <property type="match status" value="1"/>
</dbReference>
<dbReference type="InterPro" id="IPR027417">
    <property type="entry name" value="P-loop_NTPase"/>
</dbReference>
<evidence type="ECO:0000313" key="9">
    <source>
        <dbReference type="Proteomes" id="UP000595564"/>
    </source>
</evidence>
<dbReference type="Proteomes" id="UP000595564">
    <property type="component" value="Chromosome"/>
</dbReference>
<reference evidence="8 9" key="1">
    <citation type="journal article" date="2012" name="Extremophiles">
        <title>Thermotomaculum hydrothermale gen. nov., sp. nov., a novel heterotrophic thermophile within the phylum Acidobacteria from a deep-sea hydrothermal vent chimney in the Southern Okinawa Trough.</title>
        <authorList>
            <person name="Izumi H."/>
            <person name="Nunoura T."/>
            <person name="Miyazaki M."/>
            <person name="Mino S."/>
            <person name="Toki T."/>
            <person name="Takai K."/>
            <person name="Sako Y."/>
            <person name="Sawabe T."/>
            <person name="Nakagawa S."/>
        </authorList>
    </citation>
    <scope>NUCLEOTIDE SEQUENCE [LARGE SCALE GENOMIC DNA]</scope>
    <source>
        <strain evidence="8 9">AC55</strain>
    </source>
</reference>
<dbReference type="SMART" id="SM00382">
    <property type="entry name" value="AAA"/>
    <property type="match status" value="1"/>
</dbReference>
<accession>A0A7R6PXQ4</accession>
<dbReference type="AlphaFoldDB" id="A0A7R6PXQ4"/>
<proteinExistence type="predicted"/>
<dbReference type="GO" id="GO:0005524">
    <property type="term" value="F:ATP binding"/>
    <property type="evidence" value="ECO:0007669"/>
    <property type="project" value="UniProtKB-KW"/>
</dbReference>
<dbReference type="Gene3D" id="1.10.10.60">
    <property type="entry name" value="Homeodomain-like"/>
    <property type="match status" value="1"/>
</dbReference>
<evidence type="ECO:0000256" key="3">
    <source>
        <dbReference type="ARBA" id="ARBA00023015"/>
    </source>
</evidence>
<dbReference type="RefSeq" id="WP_201326963.1">
    <property type="nucleotide sequence ID" value="NZ_AP017470.1"/>
</dbReference>
<sequence length="441" mass="50562">MRILIVEDDKINRIALKNALTKNGYTVDVAENGNEGGHKIQENNYHLVITDLKLPGFDGIKVLEIAKKKNKECFVIVITGYATVETAVKALKLGAYDYLIKPYPLEELMNKVKQIEEYLKIKEENEKLKREAQSLKTPDFVGESDKIKKLLNQAKIVAETDATVLIEGESGTGKEVLARTIHNFSERKDKPFVGINCSAIPDSLFESELFGYKKGAFTGAVSDKKGFFEIASGGTLFIDDIDDMPKNVQVKILRVIQEREIFPVGSEFPVKIDIRIISATKKPLGELVKKGKFREDLFYRLNVVNLKLPPLRERKEDIPLLIKHFINKYNGNETTEKIIEKHIDVLMAYNWPGNIRELENFVQRICAFPEFPYNYFEKTDENSAIFDGKIPLDEYISKREREIILNSLEKFNWNISKTAEFLKIPRTTLRSKMQKYGIKKV</sequence>
<dbReference type="KEGG" id="thyd:TTHT_1126"/>
<dbReference type="FunFam" id="3.40.50.300:FF:000006">
    <property type="entry name" value="DNA-binding transcriptional regulator NtrC"/>
    <property type="match status" value="1"/>
</dbReference>
<dbReference type="Pfam" id="PF00072">
    <property type="entry name" value="Response_reg"/>
    <property type="match status" value="1"/>
</dbReference>
<feature type="modified residue" description="4-aspartylphosphate" evidence="5">
    <location>
        <position position="51"/>
    </location>
</feature>
<dbReference type="InterPro" id="IPR003593">
    <property type="entry name" value="AAA+_ATPase"/>
</dbReference>
<evidence type="ECO:0000256" key="4">
    <source>
        <dbReference type="ARBA" id="ARBA00023163"/>
    </source>
</evidence>
<dbReference type="InterPro" id="IPR009057">
    <property type="entry name" value="Homeodomain-like_sf"/>
</dbReference>
<keyword evidence="1" id="KW-0547">Nucleotide-binding</keyword>
<organism evidence="8 9">
    <name type="scientific">Thermotomaculum hydrothermale</name>
    <dbReference type="NCBI Taxonomy" id="981385"/>
    <lineage>
        <taxon>Bacteria</taxon>
        <taxon>Pseudomonadati</taxon>
        <taxon>Acidobacteriota</taxon>
        <taxon>Holophagae</taxon>
        <taxon>Thermotomaculales</taxon>
        <taxon>Thermotomaculaceae</taxon>
        <taxon>Thermotomaculum</taxon>
    </lineage>
</organism>
<dbReference type="GO" id="GO:0006355">
    <property type="term" value="P:regulation of DNA-templated transcription"/>
    <property type="evidence" value="ECO:0007669"/>
    <property type="project" value="InterPro"/>
</dbReference>
<dbReference type="InterPro" id="IPR002078">
    <property type="entry name" value="Sigma_54_int"/>
</dbReference>
<dbReference type="InterPro" id="IPR011006">
    <property type="entry name" value="CheY-like_superfamily"/>
</dbReference>
<keyword evidence="4" id="KW-0804">Transcription</keyword>
<dbReference type="InterPro" id="IPR058031">
    <property type="entry name" value="AAA_lid_NorR"/>
</dbReference>
<gene>
    <name evidence="8" type="ORF">TTHT_1126</name>
</gene>
<keyword evidence="9" id="KW-1185">Reference proteome</keyword>
<keyword evidence="2" id="KW-0067">ATP-binding</keyword>
<evidence type="ECO:0000256" key="5">
    <source>
        <dbReference type="PROSITE-ProRule" id="PRU00169"/>
    </source>
</evidence>
<dbReference type="EMBL" id="AP017470">
    <property type="protein sequence ID" value="BBB32660.1"/>
    <property type="molecule type" value="Genomic_DNA"/>
</dbReference>
<dbReference type="Gene3D" id="3.40.50.2300">
    <property type="match status" value="1"/>
</dbReference>
<evidence type="ECO:0000256" key="2">
    <source>
        <dbReference type="ARBA" id="ARBA00022840"/>
    </source>
</evidence>
<dbReference type="PANTHER" id="PTHR32071">
    <property type="entry name" value="TRANSCRIPTIONAL REGULATORY PROTEIN"/>
    <property type="match status" value="1"/>
</dbReference>
<dbReference type="CDD" id="cd00009">
    <property type="entry name" value="AAA"/>
    <property type="match status" value="1"/>
</dbReference>
<name>A0A7R6PXQ4_9BACT</name>
<dbReference type="Pfam" id="PF25601">
    <property type="entry name" value="AAA_lid_14"/>
    <property type="match status" value="1"/>
</dbReference>
<dbReference type="InterPro" id="IPR002197">
    <property type="entry name" value="HTH_Fis"/>
</dbReference>
<dbReference type="SUPFAM" id="SSF52172">
    <property type="entry name" value="CheY-like"/>
    <property type="match status" value="1"/>
</dbReference>
<dbReference type="PRINTS" id="PR01590">
    <property type="entry name" value="HTHFIS"/>
</dbReference>
<evidence type="ECO:0000313" key="8">
    <source>
        <dbReference type="EMBL" id="BBB32660.1"/>
    </source>
</evidence>
<feature type="domain" description="Response regulatory" evidence="7">
    <location>
        <begin position="2"/>
        <end position="116"/>
    </location>
</feature>
<dbReference type="PROSITE" id="PS50045">
    <property type="entry name" value="SIGMA54_INTERACT_4"/>
    <property type="match status" value="1"/>
</dbReference>
<dbReference type="Pfam" id="PF02954">
    <property type="entry name" value="HTH_8"/>
    <property type="match status" value="1"/>
</dbReference>
<dbReference type="InterPro" id="IPR001789">
    <property type="entry name" value="Sig_transdc_resp-reg_receiver"/>
</dbReference>